<keyword evidence="2" id="KW-1185">Reference proteome</keyword>
<dbReference type="EMBL" id="AACZ04065958">
    <property type="status" value="NOT_ANNOTATED_CDS"/>
    <property type="molecule type" value="Genomic_DNA"/>
</dbReference>
<dbReference type="Ensembl" id="ENSPTRT00000086421.1">
    <property type="protein sequence ID" value="ENSPTRP00000067210.1"/>
    <property type="gene ID" value="ENSPTRG00000046429.1"/>
</dbReference>
<protein>
    <submittedName>
        <fullName evidence="1">Uncharacterized protein</fullName>
    </submittedName>
</protein>
<evidence type="ECO:0000313" key="2">
    <source>
        <dbReference type="Proteomes" id="UP000002277"/>
    </source>
</evidence>
<name>A0A2I3RSB4_PANTR</name>
<accession>A0A2I3RSB4</accession>
<evidence type="ECO:0000313" key="1">
    <source>
        <dbReference type="Ensembl" id="ENSPTRP00000067210.1"/>
    </source>
</evidence>
<dbReference type="Proteomes" id="UP000002277">
    <property type="component" value="Chromosome 6"/>
</dbReference>
<reference evidence="1" key="2">
    <citation type="submission" date="2025-08" db="UniProtKB">
        <authorList>
            <consortium name="Ensembl"/>
        </authorList>
    </citation>
    <scope>IDENTIFICATION</scope>
</reference>
<sequence length="76" mass="8800">MLPELKSCEVGVRKYNANNKRQKVTHHTLRQLCIMSLSCRQGRVIKAKINTHTYTKIKVKSQRGESMSKKHHQGLI</sequence>
<reference evidence="1" key="3">
    <citation type="submission" date="2025-09" db="UniProtKB">
        <authorList>
            <consortium name="Ensembl"/>
        </authorList>
    </citation>
    <scope>IDENTIFICATION</scope>
</reference>
<reference evidence="1 2" key="1">
    <citation type="journal article" date="2005" name="Nature">
        <title>Initial sequence of the chimpanzee genome and comparison with the human genome.</title>
        <authorList>
            <consortium name="Chimpanzee sequencing and analysis consortium"/>
        </authorList>
    </citation>
    <scope>NUCLEOTIDE SEQUENCE [LARGE SCALE GENOMIC DNA]</scope>
</reference>
<dbReference type="InParanoid" id="A0A2I3RSB4"/>
<dbReference type="AlphaFoldDB" id="A0A2I3RSB4"/>
<dbReference type="GeneTree" id="ENSGT00550000076325"/>
<organism evidence="1 2">
    <name type="scientific">Pan troglodytes</name>
    <name type="common">Chimpanzee</name>
    <dbReference type="NCBI Taxonomy" id="9598"/>
    <lineage>
        <taxon>Eukaryota</taxon>
        <taxon>Metazoa</taxon>
        <taxon>Chordata</taxon>
        <taxon>Craniata</taxon>
        <taxon>Vertebrata</taxon>
        <taxon>Euteleostomi</taxon>
        <taxon>Mammalia</taxon>
        <taxon>Eutheria</taxon>
        <taxon>Euarchontoglires</taxon>
        <taxon>Primates</taxon>
        <taxon>Haplorrhini</taxon>
        <taxon>Catarrhini</taxon>
        <taxon>Hominidae</taxon>
        <taxon>Pan</taxon>
    </lineage>
</organism>
<dbReference type="OMA" id="MPELKSC"/>
<dbReference type="Bgee" id="ENSPTRG00000046429">
    <property type="expression patterns" value="Expressed in bone marrow and 14 other cell types or tissues"/>
</dbReference>
<proteinExistence type="predicted"/>